<dbReference type="PROSITE" id="PS51340">
    <property type="entry name" value="MOSC"/>
    <property type="match status" value="1"/>
</dbReference>
<dbReference type="GO" id="GO:0003824">
    <property type="term" value="F:catalytic activity"/>
    <property type="evidence" value="ECO:0007669"/>
    <property type="project" value="InterPro"/>
</dbReference>
<gene>
    <name evidence="2" type="ORF">TELCIR_16194</name>
</gene>
<dbReference type="OrthoDB" id="17255at2759"/>
<name>A0A2G9TWF8_TELCI</name>
<dbReference type="PANTHER" id="PTHR36930">
    <property type="entry name" value="METAL-SULFUR CLUSTER BIOSYNTHESIS PROTEINS YUAD-RELATED"/>
    <property type="match status" value="1"/>
</dbReference>
<proteinExistence type="predicted"/>
<dbReference type="Proteomes" id="UP000230423">
    <property type="component" value="Unassembled WGS sequence"/>
</dbReference>
<feature type="domain" description="MOSC" evidence="1">
    <location>
        <begin position="1"/>
        <end position="146"/>
    </location>
</feature>
<dbReference type="InterPro" id="IPR005302">
    <property type="entry name" value="MoCF_Sase_C"/>
</dbReference>
<accession>A0A2G9TWF8</accession>
<evidence type="ECO:0000313" key="2">
    <source>
        <dbReference type="EMBL" id="PIO62258.1"/>
    </source>
</evidence>
<protein>
    <submittedName>
        <fullName evidence="2">MOSC domain protein</fullName>
    </submittedName>
</protein>
<evidence type="ECO:0000259" key="1">
    <source>
        <dbReference type="PROSITE" id="PS51340"/>
    </source>
</evidence>
<keyword evidence="3" id="KW-1185">Reference proteome</keyword>
<dbReference type="SUPFAM" id="SSF50800">
    <property type="entry name" value="PK beta-barrel domain-like"/>
    <property type="match status" value="1"/>
</dbReference>
<dbReference type="GO" id="GO:0030170">
    <property type="term" value="F:pyridoxal phosphate binding"/>
    <property type="evidence" value="ECO:0007669"/>
    <property type="project" value="InterPro"/>
</dbReference>
<organism evidence="2 3">
    <name type="scientific">Teladorsagia circumcincta</name>
    <name type="common">Brown stomach worm</name>
    <name type="synonym">Ostertagia circumcincta</name>
    <dbReference type="NCBI Taxonomy" id="45464"/>
    <lineage>
        <taxon>Eukaryota</taxon>
        <taxon>Metazoa</taxon>
        <taxon>Ecdysozoa</taxon>
        <taxon>Nematoda</taxon>
        <taxon>Chromadorea</taxon>
        <taxon>Rhabditida</taxon>
        <taxon>Rhabditina</taxon>
        <taxon>Rhabditomorpha</taxon>
        <taxon>Strongyloidea</taxon>
        <taxon>Trichostrongylidae</taxon>
        <taxon>Teladorsagia</taxon>
    </lineage>
</organism>
<dbReference type="InterPro" id="IPR011037">
    <property type="entry name" value="Pyrv_Knase-like_insert_dom_sf"/>
</dbReference>
<dbReference type="Pfam" id="PF03473">
    <property type="entry name" value="MOSC"/>
    <property type="match status" value="1"/>
</dbReference>
<dbReference type="PANTHER" id="PTHR36930:SF1">
    <property type="entry name" value="MOSC DOMAIN-CONTAINING PROTEIN"/>
    <property type="match status" value="1"/>
</dbReference>
<dbReference type="InterPro" id="IPR052716">
    <property type="entry name" value="MOSC_domain"/>
</dbReference>
<dbReference type="GO" id="GO:0030151">
    <property type="term" value="F:molybdenum ion binding"/>
    <property type="evidence" value="ECO:0007669"/>
    <property type="project" value="InterPro"/>
</dbReference>
<sequence length="152" mass="17413">MNVSGEEIPSLKLVSKRWMNLIRHIVRLLRTISKNRSIEAVSSKNFRAVIVVDHCAAWDEDKWDDLKIGETRLQCFRPCTRCVLTTVDPTTGIKDIDMQPLKELRQFRLAPDGPMREQLKDSPIFGVNVGVNKPGYIHVGQTVYARYKKSAF</sequence>
<evidence type="ECO:0000313" key="3">
    <source>
        <dbReference type="Proteomes" id="UP000230423"/>
    </source>
</evidence>
<dbReference type="EMBL" id="KZ352335">
    <property type="protein sequence ID" value="PIO62258.1"/>
    <property type="molecule type" value="Genomic_DNA"/>
</dbReference>
<reference evidence="2 3" key="1">
    <citation type="submission" date="2015-09" db="EMBL/GenBank/DDBJ databases">
        <title>Draft genome of the parasitic nematode Teladorsagia circumcincta isolate WARC Sus (inbred).</title>
        <authorList>
            <person name="Mitreva M."/>
        </authorList>
    </citation>
    <scope>NUCLEOTIDE SEQUENCE [LARGE SCALE GENOMIC DNA]</scope>
    <source>
        <strain evidence="2 3">S</strain>
    </source>
</reference>
<dbReference type="AlphaFoldDB" id="A0A2G9TWF8"/>